<evidence type="ECO:0000313" key="2">
    <source>
        <dbReference type="EMBL" id="MDO6576355.1"/>
    </source>
</evidence>
<name>A0AAW7YVF2_9ALTE</name>
<dbReference type="InterPro" id="IPR036397">
    <property type="entry name" value="RNaseH_sf"/>
</dbReference>
<proteinExistence type="predicted"/>
<dbReference type="Proteomes" id="UP000056750">
    <property type="component" value="Chromosome"/>
</dbReference>
<reference evidence="1 3" key="1">
    <citation type="submission" date="2015-12" db="EMBL/GenBank/DDBJ databases">
        <title>Intraspecies pangenome expansion in the marine bacterium Alteromonas.</title>
        <authorList>
            <person name="Lopez-Perez M."/>
            <person name="Rodriguez-Valera F."/>
        </authorList>
    </citation>
    <scope>NUCLEOTIDE SEQUENCE [LARGE SCALE GENOMIC DNA]</scope>
    <source>
        <strain evidence="1 3">LMG 21861</strain>
    </source>
</reference>
<dbReference type="InterPro" id="IPR012337">
    <property type="entry name" value="RNaseH-like_sf"/>
</dbReference>
<dbReference type="KEGG" id="asq:AVL57_05235"/>
<dbReference type="RefSeq" id="WP_057796336.1">
    <property type="nucleotide sequence ID" value="NZ_CAXIBE010000013.1"/>
</dbReference>
<dbReference type="AlphaFoldDB" id="A0AAW7YVF2"/>
<dbReference type="Proteomes" id="UP001170717">
    <property type="component" value="Unassembled WGS sequence"/>
</dbReference>
<reference evidence="2" key="2">
    <citation type="submission" date="2023-07" db="EMBL/GenBank/DDBJ databases">
        <title>Genome content predicts the carbon catabolic preferences of heterotrophic bacteria.</title>
        <authorList>
            <person name="Gralka M."/>
        </authorList>
    </citation>
    <scope>NUCLEOTIDE SEQUENCE</scope>
    <source>
        <strain evidence="2">F2M12</strain>
    </source>
</reference>
<gene>
    <name evidence="1" type="ORF">AVL57_05235</name>
    <name evidence="2" type="ORF">Q4527_03090</name>
</gene>
<dbReference type="Gene3D" id="3.30.420.10">
    <property type="entry name" value="Ribonuclease H-like superfamily/Ribonuclease H"/>
    <property type="match status" value="1"/>
</dbReference>
<accession>A0AAW7YVF2</accession>
<dbReference type="EMBL" id="CP013926">
    <property type="protein sequence ID" value="AMJ76300.1"/>
    <property type="molecule type" value="Genomic_DNA"/>
</dbReference>
<evidence type="ECO:0008006" key="5">
    <source>
        <dbReference type="Google" id="ProtNLM"/>
    </source>
</evidence>
<keyword evidence="3" id="KW-1185">Reference proteome</keyword>
<evidence type="ECO:0000313" key="1">
    <source>
        <dbReference type="EMBL" id="AMJ76300.1"/>
    </source>
</evidence>
<dbReference type="GO" id="GO:0003676">
    <property type="term" value="F:nucleic acid binding"/>
    <property type="evidence" value="ECO:0007669"/>
    <property type="project" value="InterPro"/>
</dbReference>
<protein>
    <recommendedName>
        <fullName evidence="5">Exonuclease domain-containing protein</fullName>
    </recommendedName>
</protein>
<evidence type="ECO:0000313" key="4">
    <source>
        <dbReference type="Proteomes" id="UP001170717"/>
    </source>
</evidence>
<dbReference type="SUPFAM" id="SSF53098">
    <property type="entry name" value="Ribonuclease H-like"/>
    <property type="match status" value="1"/>
</dbReference>
<evidence type="ECO:0000313" key="3">
    <source>
        <dbReference type="Proteomes" id="UP000056750"/>
    </source>
</evidence>
<organism evidence="2 4">
    <name type="scientific">Alteromonas stellipolaris</name>
    <dbReference type="NCBI Taxonomy" id="233316"/>
    <lineage>
        <taxon>Bacteria</taxon>
        <taxon>Pseudomonadati</taxon>
        <taxon>Pseudomonadota</taxon>
        <taxon>Gammaproteobacteria</taxon>
        <taxon>Alteromonadales</taxon>
        <taxon>Alteromonadaceae</taxon>
        <taxon>Alteromonas/Salinimonas group</taxon>
        <taxon>Alteromonas</taxon>
    </lineage>
</organism>
<sequence length="176" mass="19945">MGVSLQRNYPPSIIDVEASGFGARSYPIEIGIVRYDGAKWCKLIRPVDSWVHWDQEAESLHGITRAMLNTYGVCPVKVCHELNAFLSNTIVYSDGWVVDNPWLIKLFAAASVQMSFSCRALEYVLSEPQMALWHDVKTDIESQSDDRRHRASTDAKVIQSTYVETRNKVEAAKHKN</sequence>
<dbReference type="EMBL" id="JAUOQI010000002">
    <property type="protein sequence ID" value="MDO6576355.1"/>
    <property type="molecule type" value="Genomic_DNA"/>
</dbReference>
<dbReference type="GeneID" id="83257063"/>